<sequence>MTTLVGSGGDCWQDVPRAGGATALPRWARRPRPGTAEHMVRVPGEAVAVLRQLGFPVRHPSGTRS</sequence>
<evidence type="ECO:0000313" key="1">
    <source>
        <dbReference type="EMBL" id="GAA5156432.1"/>
    </source>
</evidence>
<proteinExistence type="predicted"/>
<protein>
    <submittedName>
        <fullName evidence="1">Uncharacterized protein</fullName>
    </submittedName>
</protein>
<dbReference type="EMBL" id="BAABJP010000013">
    <property type="protein sequence ID" value="GAA5156432.1"/>
    <property type="molecule type" value="Genomic_DNA"/>
</dbReference>
<name>A0ABP9Q6H6_9PSEU</name>
<evidence type="ECO:0000313" key="2">
    <source>
        <dbReference type="Proteomes" id="UP001428817"/>
    </source>
</evidence>
<gene>
    <name evidence="1" type="ORF">GCM10023321_32180</name>
</gene>
<organism evidence="1 2">
    <name type="scientific">Pseudonocardia eucalypti</name>
    <dbReference type="NCBI Taxonomy" id="648755"/>
    <lineage>
        <taxon>Bacteria</taxon>
        <taxon>Bacillati</taxon>
        <taxon>Actinomycetota</taxon>
        <taxon>Actinomycetes</taxon>
        <taxon>Pseudonocardiales</taxon>
        <taxon>Pseudonocardiaceae</taxon>
        <taxon>Pseudonocardia</taxon>
    </lineage>
</organism>
<keyword evidence="2" id="KW-1185">Reference proteome</keyword>
<dbReference type="Proteomes" id="UP001428817">
    <property type="component" value="Unassembled WGS sequence"/>
</dbReference>
<comment type="caution">
    <text evidence="1">The sequence shown here is derived from an EMBL/GenBank/DDBJ whole genome shotgun (WGS) entry which is preliminary data.</text>
</comment>
<accession>A0ABP9Q6H6</accession>
<reference evidence="2" key="1">
    <citation type="journal article" date="2019" name="Int. J. Syst. Evol. Microbiol.">
        <title>The Global Catalogue of Microorganisms (GCM) 10K type strain sequencing project: providing services to taxonomists for standard genome sequencing and annotation.</title>
        <authorList>
            <consortium name="The Broad Institute Genomics Platform"/>
            <consortium name="The Broad Institute Genome Sequencing Center for Infectious Disease"/>
            <person name="Wu L."/>
            <person name="Ma J."/>
        </authorList>
    </citation>
    <scope>NUCLEOTIDE SEQUENCE [LARGE SCALE GENOMIC DNA]</scope>
    <source>
        <strain evidence="2">JCM 18303</strain>
    </source>
</reference>